<dbReference type="InterPro" id="IPR019791">
    <property type="entry name" value="Haem_peroxidase_animal"/>
</dbReference>
<dbReference type="PROSITE" id="PS50292">
    <property type="entry name" value="PEROXIDASE_3"/>
    <property type="match status" value="1"/>
</dbReference>
<dbReference type="EMBL" id="CVMT01000001">
    <property type="protein sequence ID" value="CRG83176.1"/>
    <property type="molecule type" value="Genomic_DNA"/>
</dbReference>
<dbReference type="PANTHER" id="PTHR11475">
    <property type="entry name" value="OXIDASE/PEROXIDASE"/>
    <property type="match status" value="1"/>
</dbReference>
<dbReference type="GO" id="GO:0004497">
    <property type="term" value="F:monooxygenase activity"/>
    <property type="evidence" value="ECO:0007669"/>
    <property type="project" value="InterPro"/>
</dbReference>
<dbReference type="CDD" id="cd05396">
    <property type="entry name" value="An_peroxidase_like"/>
    <property type="match status" value="1"/>
</dbReference>
<dbReference type="SUPFAM" id="SSF48264">
    <property type="entry name" value="Cytochrome P450"/>
    <property type="match status" value="1"/>
</dbReference>
<evidence type="ECO:0000256" key="1">
    <source>
        <dbReference type="ARBA" id="ARBA00004613"/>
    </source>
</evidence>
<dbReference type="Proteomes" id="UP000054383">
    <property type="component" value="Unassembled WGS sequence"/>
</dbReference>
<evidence type="ECO:0000256" key="2">
    <source>
        <dbReference type="ARBA" id="ARBA00011881"/>
    </source>
</evidence>
<feature type="transmembrane region" description="Helical" evidence="6">
    <location>
        <begin position="204"/>
        <end position="221"/>
    </location>
</feature>
<name>A0A0U1LL97_TALIS</name>
<proteinExistence type="predicted"/>
<dbReference type="InterPro" id="IPR001128">
    <property type="entry name" value="Cyt_P450"/>
</dbReference>
<dbReference type="InterPro" id="IPR037120">
    <property type="entry name" value="Haem_peroxidase_sf_animal"/>
</dbReference>
<keyword evidence="6" id="KW-0472">Membrane</keyword>
<dbReference type="Pfam" id="PF00067">
    <property type="entry name" value="p450"/>
    <property type="match status" value="1"/>
</dbReference>
<dbReference type="GO" id="GO:0004601">
    <property type="term" value="F:peroxidase activity"/>
    <property type="evidence" value="ECO:0007669"/>
    <property type="project" value="InterPro"/>
</dbReference>
<dbReference type="GO" id="GO:0005576">
    <property type="term" value="C:extracellular region"/>
    <property type="evidence" value="ECO:0007669"/>
    <property type="project" value="UniProtKB-SubCell"/>
</dbReference>
<evidence type="ECO:0008006" key="9">
    <source>
        <dbReference type="Google" id="ProtNLM"/>
    </source>
</evidence>
<evidence type="ECO:0000256" key="5">
    <source>
        <dbReference type="PIRSR" id="PIRSR619791-2"/>
    </source>
</evidence>
<dbReference type="InterPro" id="IPR010255">
    <property type="entry name" value="Haem_peroxidase_sf"/>
</dbReference>
<feature type="transmembrane region" description="Helical" evidence="6">
    <location>
        <begin position="124"/>
        <end position="144"/>
    </location>
</feature>
<dbReference type="CDD" id="cd00302">
    <property type="entry name" value="cytochrome_P450"/>
    <property type="match status" value="1"/>
</dbReference>
<keyword evidence="5" id="KW-0349">Heme</keyword>
<gene>
    <name evidence="7" type="ORF">PISL3812_00525</name>
</gene>
<comment type="subunit">
    <text evidence="2">Homotetramer.</text>
</comment>
<dbReference type="OrthoDB" id="4537924at2759"/>
<keyword evidence="6" id="KW-1133">Transmembrane helix</keyword>
<keyword evidence="5" id="KW-0479">Metal-binding</keyword>
<keyword evidence="8" id="KW-1185">Reference proteome</keyword>
<feature type="transmembrane region" description="Helical" evidence="6">
    <location>
        <begin position="17"/>
        <end position="36"/>
    </location>
</feature>
<feature type="transmembrane region" description="Helical" evidence="6">
    <location>
        <begin position="63"/>
        <end position="79"/>
    </location>
</feature>
<feature type="transmembrane region" description="Helical" evidence="6">
    <location>
        <begin position="85"/>
        <end position="103"/>
    </location>
</feature>
<keyword evidence="3" id="KW-0964">Secreted</keyword>
<dbReference type="PANTHER" id="PTHR11475:SF4">
    <property type="entry name" value="CHORION PEROXIDASE"/>
    <property type="match status" value="1"/>
</dbReference>
<reference evidence="7 8" key="1">
    <citation type="submission" date="2015-04" db="EMBL/GenBank/DDBJ databases">
        <authorList>
            <person name="Syromyatnikov M.Y."/>
            <person name="Popov V.N."/>
        </authorList>
    </citation>
    <scope>NUCLEOTIDE SEQUENCE [LARGE SCALE GENOMIC DNA]</scope>
    <source>
        <strain evidence="7">WF-38-12</strain>
    </source>
</reference>
<dbReference type="OMA" id="WGLKGPH"/>
<dbReference type="Gene3D" id="1.10.630.10">
    <property type="entry name" value="Cytochrome P450"/>
    <property type="match status" value="1"/>
</dbReference>
<feature type="transmembrane region" description="Helical" evidence="6">
    <location>
        <begin position="262"/>
        <end position="287"/>
    </location>
</feature>
<dbReference type="PRINTS" id="PR00457">
    <property type="entry name" value="ANPEROXIDASE"/>
</dbReference>
<evidence type="ECO:0000256" key="4">
    <source>
        <dbReference type="ARBA" id="ARBA00023180"/>
    </source>
</evidence>
<dbReference type="STRING" id="28573.A0A0U1LL97"/>
<evidence type="ECO:0000256" key="6">
    <source>
        <dbReference type="SAM" id="Phobius"/>
    </source>
</evidence>
<feature type="binding site" description="axial binding residue" evidence="5">
    <location>
        <position position="753"/>
    </location>
    <ligand>
        <name>heme b</name>
        <dbReference type="ChEBI" id="CHEBI:60344"/>
    </ligand>
    <ligandPart>
        <name>Fe</name>
        <dbReference type="ChEBI" id="CHEBI:18248"/>
    </ligandPart>
</feature>
<evidence type="ECO:0000313" key="7">
    <source>
        <dbReference type="EMBL" id="CRG83176.1"/>
    </source>
</evidence>
<sequence>MTRDSAPPVASTPLWKLYIRLALIWLVAIGAGSFVIDRQLFALGDACASKQSPFPELSQHPRIGVPACAVSIFFSASVATAGAKIMMSTFLVFVASLLTVMLVESQRQNESPNAIVQRPAIPWLLVNFMTGSAVMPAIMAPASFQNTREYLRAQEQDSRTASHAVPPANRVVHAESKLAIPISVALGFVIPSTMLIFKPSSTTILLWQLFPLYIAILLWAGKRIVTRSPLRSVVVPALTSSSAAAAASQNCQPGESQRRAKFLLFAVPFFLSIMSHAAALVYLLQYIWRTSRTQQAHTSPFSYLTPPVIRLLSVNFGSMYVTAIYWIYAEGVELEEENHFIHWLHDVSETQDSSEVRHMFTDNNIPRNVTDLDEIFERLEPPPPEDLKHPTTPLRPPMIPNLPSGEAEELFKNLGYPLDPKCIVDKSKWWYRTYDGSCNWLKKDETNEGQIGMAKSRDFQQHAYADGISKPRDGPNPRAVSNAFFKREKKIYYEHTPLLLGLIEFIMHDVTYSMDSPDEVIEVTMPDDEEVFDKNTKFKVSRTKAVAGTGESVTNPRENVNMASTWLDISSLYGSTEEVGRALRSFQGGKLLTQELKTPGASRAASYLPFNTMNVPMRAKPYQDPKTLFAGGDPRTNEDWLLLGVHTLILREHNRLCDILAEKHPEYDDEQLYQTVRLLMAAKYALIANAYQMCYWTDEMPWPRDDGFPLYRQMYGESVLEINPMNTYPWPLVTKSGKPMVVSAEMAVVYRFHDFIINEFPIKDASNVTLWNQSVFATGFNPQGFIDTGLENILRGMVNTYIPNFKSGVDESFRSANQYRAAPFDVATWSIVHEREQGLPTYNTYFRAYNLQDPNVVVKVPRTFEEFSSDPDKVAKLKSLYKSPDDVDLVVGVQLDEEYFPGTTVPKSALIISLFSLFGMGNSDRFSIGFAVTRCFLVDTPWDCRPSNALEAILWQPRPTDEHPNMRWLDQFWLNELDFPNHGTNLLWRLVTENSEIDCLQRDPLFPADPKTNPILCSLPPLPWWKIASTALLSAFEIALAWVKLHWKELLGTIAVTLLSLTIRWILQRLQWKLINAPHVYWGLPIVGKALAFQKDPRGLLLKGFKEIGNTMSQCFGIKLASLVHFVITKKRDLAWIIEDNPNEKIFSLHEFLAAINFPLIIHQDNFDSDIHTKLIRKYLADASRMSKFGNTMLHASNRFIDANLPNTQDSKHLSEFVPTLMQYITAVVGGCIVGEEVFDHPDLLQIFADFNDHAIQAMGLSGLLPSSLQFIARFSIDSDYKKARELLIPIIQNRRKQNLLLDEVQDDQKASDLVVIIVWGGLTNLQATFTSLVMDIINDPEARQSLTGGLASIDPSDLSVFDEGSATDPTNPWTPLRAAMFESIRLSGPITGPARLVLKDALLPSSTVAGNGAASSNSKPQKLPAKQVATLSAYYTHRDPAAYAEADKWVPSRFQNSNPDIGSPTYISWGLKGPHMCPGRWFAQECILIMTKCLLGRYDIVPDRQLGDDEKYIYSGGSVTRQDIGVKLTLKA</sequence>
<feature type="transmembrane region" description="Helical" evidence="6">
    <location>
        <begin position="178"/>
        <end position="197"/>
    </location>
</feature>
<dbReference type="GO" id="GO:0016705">
    <property type="term" value="F:oxidoreductase activity, acting on paired donors, with incorporation or reduction of molecular oxygen"/>
    <property type="evidence" value="ECO:0007669"/>
    <property type="project" value="InterPro"/>
</dbReference>
<protein>
    <recommendedName>
        <fullName evidence="9">Heme peroxidase</fullName>
    </recommendedName>
</protein>
<evidence type="ECO:0000313" key="8">
    <source>
        <dbReference type="Proteomes" id="UP000054383"/>
    </source>
</evidence>
<evidence type="ECO:0000256" key="3">
    <source>
        <dbReference type="ARBA" id="ARBA00022525"/>
    </source>
</evidence>
<keyword evidence="5" id="KW-0408">Iron</keyword>
<dbReference type="GO" id="GO:0020037">
    <property type="term" value="F:heme binding"/>
    <property type="evidence" value="ECO:0007669"/>
    <property type="project" value="InterPro"/>
</dbReference>
<comment type="subcellular location">
    <subcellularLocation>
        <location evidence="1">Secreted</location>
    </subcellularLocation>
</comment>
<dbReference type="Gene3D" id="1.10.640.10">
    <property type="entry name" value="Haem peroxidase domain superfamily, animal type"/>
    <property type="match status" value="1"/>
</dbReference>
<dbReference type="SUPFAM" id="SSF48113">
    <property type="entry name" value="Heme-dependent peroxidases"/>
    <property type="match status" value="1"/>
</dbReference>
<dbReference type="GO" id="GO:0006979">
    <property type="term" value="P:response to oxidative stress"/>
    <property type="evidence" value="ECO:0007669"/>
    <property type="project" value="InterPro"/>
</dbReference>
<dbReference type="GO" id="GO:0005506">
    <property type="term" value="F:iron ion binding"/>
    <property type="evidence" value="ECO:0007669"/>
    <property type="project" value="InterPro"/>
</dbReference>
<organism evidence="7 8">
    <name type="scientific">Talaromyces islandicus</name>
    <name type="common">Penicillium islandicum</name>
    <dbReference type="NCBI Taxonomy" id="28573"/>
    <lineage>
        <taxon>Eukaryota</taxon>
        <taxon>Fungi</taxon>
        <taxon>Dikarya</taxon>
        <taxon>Ascomycota</taxon>
        <taxon>Pezizomycotina</taxon>
        <taxon>Eurotiomycetes</taxon>
        <taxon>Eurotiomycetidae</taxon>
        <taxon>Eurotiales</taxon>
        <taxon>Trichocomaceae</taxon>
        <taxon>Talaromyces</taxon>
        <taxon>Talaromyces sect. Islandici</taxon>
    </lineage>
</organism>
<dbReference type="InterPro" id="IPR036396">
    <property type="entry name" value="Cyt_P450_sf"/>
</dbReference>
<dbReference type="Pfam" id="PF03098">
    <property type="entry name" value="An_peroxidase"/>
    <property type="match status" value="1"/>
</dbReference>
<keyword evidence="4" id="KW-0325">Glycoprotein</keyword>
<keyword evidence="6" id="KW-0812">Transmembrane</keyword>
<accession>A0A0U1LL97</accession>